<accession>A0A160PFV6</accession>
<name>A0A160PFV6_9HYPH</name>
<proteinExistence type="predicted"/>
<organism evidence="1 2">
    <name type="scientific">Methylorubrum populi</name>
    <dbReference type="NCBI Taxonomy" id="223967"/>
    <lineage>
        <taxon>Bacteria</taxon>
        <taxon>Pseudomonadati</taxon>
        <taxon>Pseudomonadota</taxon>
        <taxon>Alphaproteobacteria</taxon>
        <taxon>Hyphomicrobiales</taxon>
        <taxon>Methylobacteriaceae</taxon>
        <taxon>Methylorubrum</taxon>
    </lineage>
</organism>
<evidence type="ECO:0000313" key="2">
    <source>
        <dbReference type="Proteomes" id="UP000218288"/>
    </source>
</evidence>
<dbReference type="RefSeq" id="WP_096485338.1">
    <property type="nucleotide sequence ID" value="NZ_AP014809.1"/>
</dbReference>
<reference evidence="1 2" key="1">
    <citation type="journal article" date="2016" name="Genome Announc.">
        <title>Complete Genome Sequence of Methylobacterium populi P-1M, Isolated from Pink-Pigmented Household Biofilm.</title>
        <authorList>
            <person name="Morohoshi T."/>
            <person name="Ikeda T."/>
        </authorList>
    </citation>
    <scope>NUCLEOTIDE SEQUENCE [LARGE SCALE GENOMIC DNA]</scope>
    <source>
        <strain evidence="1 2">P-1M</strain>
    </source>
</reference>
<dbReference type="OrthoDB" id="3192509at2"/>
<sequence length="219" mass="23251">MSTPFVLAVSGPPGSGKTTLSHALSARLGGAPVLSYDAYETVTGWPPERVAAWLADGAPLDAVPVPGLAEDLARLRRGEPVPDRERGGTLRLPRRGPRAAIVLDTLLGRAHPGTGAQIDHLVWLDLPLDVALARKLRSFTEEARRDPSAAPGFLAALDAYLGRYDTLLHPTYALQRERIRPAADQILGAGTLTEHLDAIQSAIQSKLEPILTAASTPTA</sequence>
<evidence type="ECO:0000313" key="1">
    <source>
        <dbReference type="EMBL" id="BAU91123.1"/>
    </source>
</evidence>
<protein>
    <recommendedName>
        <fullName evidence="3">Uridine kinase</fullName>
    </recommendedName>
</protein>
<dbReference type="Proteomes" id="UP000218288">
    <property type="component" value="Chromosome"/>
</dbReference>
<dbReference type="SUPFAM" id="SSF52540">
    <property type="entry name" value="P-loop containing nucleoside triphosphate hydrolases"/>
    <property type="match status" value="1"/>
</dbReference>
<evidence type="ECO:0008006" key="3">
    <source>
        <dbReference type="Google" id="ProtNLM"/>
    </source>
</evidence>
<dbReference type="Gene3D" id="3.40.50.300">
    <property type="entry name" value="P-loop containing nucleotide triphosphate hydrolases"/>
    <property type="match status" value="1"/>
</dbReference>
<gene>
    <name evidence="1" type="ORF">MPPM_2518</name>
</gene>
<dbReference type="AlphaFoldDB" id="A0A160PFV6"/>
<dbReference type="EMBL" id="AP014809">
    <property type="protein sequence ID" value="BAU91123.1"/>
    <property type="molecule type" value="Genomic_DNA"/>
</dbReference>
<dbReference type="InterPro" id="IPR027417">
    <property type="entry name" value="P-loop_NTPase"/>
</dbReference>